<feature type="chain" id="PRO_5002991142" description="N-acetylmuramoyl-L-alanine amidase" evidence="5">
    <location>
        <begin position="19"/>
        <end position="638"/>
    </location>
</feature>
<dbReference type="Pfam" id="PF11741">
    <property type="entry name" value="AMIN"/>
    <property type="match status" value="1"/>
</dbReference>
<dbReference type="CDD" id="cd02696">
    <property type="entry name" value="MurNAc-LAA"/>
    <property type="match status" value="1"/>
</dbReference>
<evidence type="ECO:0000256" key="1">
    <source>
        <dbReference type="ARBA" id="ARBA00001561"/>
    </source>
</evidence>
<feature type="signal peptide" evidence="5">
    <location>
        <begin position="1"/>
        <end position="18"/>
    </location>
</feature>
<dbReference type="SUPFAM" id="SSF53187">
    <property type="entry name" value="Zn-dependent exopeptidases"/>
    <property type="match status" value="1"/>
</dbReference>
<dbReference type="AlphaFoldDB" id="C8PJY6"/>
<name>C8PJY6_9BACT</name>
<dbReference type="Gene3D" id="3.40.630.40">
    <property type="entry name" value="Zn-dependent exopeptidases"/>
    <property type="match status" value="1"/>
</dbReference>
<keyword evidence="3 7" id="KW-0378">Hydrolase</keyword>
<protein>
    <recommendedName>
        <fullName evidence="2">N-acetylmuramoyl-L-alanine amidase</fullName>
        <ecNumber evidence="2">3.5.1.28</ecNumber>
    </recommendedName>
</protein>
<evidence type="ECO:0000313" key="8">
    <source>
        <dbReference type="Proteomes" id="UP000005709"/>
    </source>
</evidence>
<dbReference type="PANTHER" id="PTHR30404">
    <property type="entry name" value="N-ACETYLMURAMOYL-L-ALANINE AMIDASE"/>
    <property type="match status" value="1"/>
</dbReference>
<dbReference type="InterPro" id="IPR050695">
    <property type="entry name" value="N-acetylmuramoyl_amidase_3"/>
</dbReference>
<comment type="caution">
    <text evidence="7">The sequence shown here is derived from an EMBL/GenBank/DDBJ whole genome shotgun (WGS) entry which is preliminary data.</text>
</comment>
<evidence type="ECO:0000259" key="6">
    <source>
        <dbReference type="SMART" id="SM00646"/>
    </source>
</evidence>
<evidence type="ECO:0000256" key="3">
    <source>
        <dbReference type="ARBA" id="ARBA00022801"/>
    </source>
</evidence>
<feature type="compositionally biased region" description="Acidic residues" evidence="4">
    <location>
        <begin position="216"/>
        <end position="240"/>
    </location>
</feature>
<dbReference type="Gene3D" id="2.60.40.3500">
    <property type="match status" value="1"/>
</dbReference>
<dbReference type="STRING" id="824.CGRAC_0707"/>
<feature type="region of interest" description="Disordered" evidence="4">
    <location>
        <begin position="92"/>
        <end position="253"/>
    </location>
</feature>
<dbReference type="EC" id="3.5.1.28" evidence="2"/>
<feature type="compositionally biased region" description="Basic and acidic residues" evidence="4">
    <location>
        <begin position="366"/>
        <end position="376"/>
    </location>
</feature>
<dbReference type="SMART" id="SM00646">
    <property type="entry name" value="Ami_3"/>
    <property type="match status" value="1"/>
</dbReference>
<proteinExistence type="predicted"/>
<dbReference type="OrthoDB" id="9806267at2"/>
<comment type="catalytic activity">
    <reaction evidence="1">
        <text>Hydrolyzes the link between N-acetylmuramoyl residues and L-amino acid residues in certain cell-wall glycopeptides.</text>
        <dbReference type="EC" id="3.5.1.28"/>
    </reaction>
</comment>
<gene>
    <name evidence="7" type="ORF">CAMGR0001_1537</name>
</gene>
<dbReference type="InterPro" id="IPR021731">
    <property type="entry name" value="AMIN_dom"/>
</dbReference>
<feature type="domain" description="MurNAc-LAA" evidence="6">
    <location>
        <begin position="476"/>
        <end position="631"/>
    </location>
</feature>
<evidence type="ECO:0000313" key="7">
    <source>
        <dbReference type="EMBL" id="EEV17241.1"/>
    </source>
</evidence>
<dbReference type="RefSeq" id="WP_005872291.1">
    <property type="nucleotide sequence ID" value="NZ_ACYG01000027.1"/>
</dbReference>
<evidence type="ECO:0000256" key="5">
    <source>
        <dbReference type="SAM" id="SignalP"/>
    </source>
</evidence>
<dbReference type="GO" id="GO:0009253">
    <property type="term" value="P:peptidoglycan catabolic process"/>
    <property type="evidence" value="ECO:0007669"/>
    <property type="project" value="InterPro"/>
</dbReference>
<dbReference type="InterPro" id="IPR002508">
    <property type="entry name" value="MurNAc-LAA_cat"/>
</dbReference>
<feature type="compositionally biased region" description="Basic and acidic residues" evidence="4">
    <location>
        <begin position="244"/>
        <end position="253"/>
    </location>
</feature>
<reference evidence="7 8" key="1">
    <citation type="submission" date="2009-07" db="EMBL/GenBank/DDBJ databases">
        <authorList>
            <person name="Madupu R."/>
            <person name="Sebastian Y."/>
            <person name="Durkin A.S."/>
            <person name="Torralba M."/>
            <person name="Methe B."/>
            <person name="Sutton G.G."/>
            <person name="Strausberg R.L."/>
            <person name="Nelson K.E."/>
        </authorList>
    </citation>
    <scope>NUCLEOTIDE SEQUENCE [LARGE SCALE GENOMIC DNA]</scope>
    <source>
        <strain evidence="7 8">RM3268</strain>
    </source>
</reference>
<keyword evidence="8" id="KW-1185">Reference proteome</keyword>
<evidence type="ECO:0000256" key="2">
    <source>
        <dbReference type="ARBA" id="ARBA00011901"/>
    </source>
</evidence>
<organism evidence="7 8">
    <name type="scientific">Campylobacter gracilis RM3268</name>
    <dbReference type="NCBI Taxonomy" id="553220"/>
    <lineage>
        <taxon>Bacteria</taxon>
        <taxon>Pseudomonadati</taxon>
        <taxon>Campylobacterota</taxon>
        <taxon>Epsilonproteobacteria</taxon>
        <taxon>Campylobacterales</taxon>
        <taxon>Campylobacteraceae</taxon>
        <taxon>Campylobacter</taxon>
    </lineage>
</organism>
<dbReference type="EMBL" id="ACYG01000027">
    <property type="protein sequence ID" value="EEV17241.1"/>
    <property type="molecule type" value="Genomic_DNA"/>
</dbReference>
<keyword evidence="5" id="KW-0732">Signal</keyword>
<dbReference type="GO" id="GO:0030288">
    <property type="term" value="C:outer membrane-bounded periplasmic space"/>
    <property type="evidence" value="ECO:0007669"/>
    <property type="project" value="TreeGrafter"/>
</dbReference>
<dbReference type="eggNOG" id="COG0860">
    <property type="taxonomic scope" value="Bacteria"/>
</dbReference>
<feature type="compositionally biased region" description="Low complexity" evidence="4">
    <location>
        <begin position="124"/>
        <end position="141"/>
    </location>
</feature>
<accession>C8PJY6</accession>
<dbReference type="Proteomes" id="UP000005709">
    <property type="component" value="Unassembled WGS sequence"/>
</dbReference>
<feature type="compositionally biased region" description="Polar residues" evidence="4">
    <location>
        <begin position="387"/>
        <end position="398"/>
    </location>
</feature>
<dbReference type="GO" id="GO:0008745">
    <property type="term" value="F:N-acetylmuramoyl-L-alanine amidase activity"/>
    <property type="evidence" value="ECO:0007669"/>
    <property type="project" value="UniProtKB-EC"/>
</dbReference>
<evidence type="ECO:0000256" key="4">
    <source>
        <dbReference type="SAM" id="MobiDB-lite"/>
    </source>
</evidence>
<sequence length="638" mass="69445">MAKIVKIFLIAAFSCVLAFGASSEAFFAKFDKDFIVATPNYKRSLHKELKSLYQGASDKEVRIKALKRLVYSSKNLGLDSSAYEKELARINTKDADKTKSKSSSDESKQSSSSAEKKSSKNSKKTSSASNEDSQASSSSKTKSTKSKKSSEAENSKSSSNLADKNPKASASENSKASTSKNSSAKKTQAAKNADLSSLSKEDLEFLRSTRPIGADEAVDSQEDDGGEDAIAQNEDEEEAADQSSELRKSSVKKADKNAQLALNSLRGDKNEIVLEFNRDLSQSDYKDFTIASNDHFRFVIDFSARQKSQKTRLKDSFVSDVRVSQYNDKTVRIVLSDPKEFNANVEINGNMMILSTAEGLKAAKSARAEKNKDQKSGRKRGREQDSEPQVSTIDETQGAKTVSVAAGKIYKSTKGKLIVIDPGHGGSDSGAVGNGLKEKNVVLATSKKLGALLTKRGYKVLYTRSTDVFINLRSRTAFAAKKNADMFISIHANAAPNASSALKMSGVETFFLSPARSERSKNAAALENRGDLEDMNTFSKQTFLNFLNREKIISSNKLAIDIQSYMLSSVKKSFSSKDGGVREAPFWVLVGATMPAVLVEIGYITHPQEGKNLGKSAYQDRIAQGIANGVDAYFQKNK</sequence>
<dbReference type="Pfam" id="PF01520">
    <property type="entry name" value="Amidase_3"/>
    <property type="match status" value="1"/>
</dbReference>
<feature type="region of interest" description="Disordered" evidence="4">
    <location>
        <begin position="364"/>
        <end position="398"/>
    </location>
</feature>
<dbReference type="PANTHER" id="PTHR30404:SF0">
    <property type="entry name" value="N-ACETYLMURAMOYL-L-ALANINE AMIDASE AMIC"/>
    <property type="match status" value="1"/>
</dbReference>
<dbReference type="FunFam" id="3.40.630.40:FF:000005">
    <property type="entry name" value="N-acetylmuramoyl-L-alanine amidase (AmiA)"/>
    <property type="match status" value="1"/>
</dbReference>
<feature type="compositionally biased region" description="Basic and acidic residues" evidence="4">
    <location>
        <begin position="92"/>
        <end position="118"/>
    </location>
</feature>
<feature type="compositionally biased region" description="Low complexity" evidence="4">
    <location>
        <begin position="167"/>
        <end position="193"/>
    </location>
</feature>